<organism evidence="3 4">
    <name type="scientific">Bradyrhizobium zhanjiangense</name>
    <dbReference type="NCBI Taxonomy" id="1325107"/>
    <lineage>
        <taxon>Bacteria</taxon>
        <taxon>Pseudomonadati</taxon>
        <taxon>Pseudomonadota</taxon>
        <taxon>Alphaproteobacteria</taxon>
        <taxon>Hyphomicrobiales</taxon>
        <taxon>Nitrobacteraceae</taxon>
        <taxon>Bradyrhizobium</taxon>
    </lineage>
</organism>
<accession>A0A4Q0QGE1</accession>
<feature type="transmembrane region" description="Helical" evidence="1">
    <location>
        <begin position="340"/>
        <end position="357"/>
    </location>
</feature>
<dbReference type="InterPro" id="IPR032809">
    <property type="entry name" value="Put_HupE_UreJ"/>
</dbReference>
<proteinExistence type="predicted"/>
<keyword evidence="2" id="KW-0732">Signal</keyword>
<dbReference type="Proteomes" id="UP000290174">
    <property type="component" value="Unassembled WGS sequence"/>
</dbReference>
<comment type="caution">
    <text evidence="3">The sequence shown here is derived from an EMBL/GenBank/DDBJ whole genome shotgun (WGS) entry which is preliminary data.</text>
</comment>
<dbReference type="EMBL" id="RKMK01000027">
    <property type="protein sequence ID" value="RXG90979.1"/>
    <property type="molecule type" value="Genomic_DNA"/>
</dbReference>
<keyword evidence="1" id="KW-0472">Membrane</keyword>
<feature type="transmembrane region" description="Helical" evidence="1">
    <location>
        <begin position="270"/>
        <end position="287"/>
    </location>
</feature>
<sequence length="363" mass="38501">MMRARLALLGMILLGIGMPAWAHQVNLSTARVALTAARAVTIEAALKGSDVDRLVGTKVYDAKQDAVDPAAVEIAAASILTYLRSHLAVTGADGTACSAGTAAILADGDGIIYRNSFDCAAVAGDIVYRSTVLTERDPTARQVVLVAQNGTEAQALLDSGNTTVTLSAPAPPLWSTMQRYLLTGIEHIFLGYDHIAFLIAVVLWARRLIPIIKIVTAFTIAHSLTLSLAALDVLVIPNRIVEPAIAASIVFVAVENFFSRDIDKRWRVTFLFGLIHGFGFAGALQEIGLPPNAVVPALAAFNIGVEIGQVAIVSIVLPLLGLVDRLFAADRTKPVRAARPVYAVSAAISLLGGYWLLTRVFEA</sequence>
<evidence type="ECO:0000313" key="3">
    <source>
        <dbReference type="EMBL" id="RXG90979.1"/>
    </source>
</evidence>
<dbReference type="RefSeq" id="WP_128956390.1">
    <property type="nucleotide sequence ID" value="NZ_RKMK01000027.1"/>
</dbReference>
<feature type="transmembrane region" description="Helical" evidence="1">
    <location>
        <begin position="307"/>
        <end position="328"/>
    </location>
</feature>
<feature type="signal peptide" evidence="2">
    <location>
        <begin position="1"/>
        <end position="22"/>
    </location>
</feature>
<protein>
    <submittedName>
        <fullName evidence="3">HupE/UreJ family protein</fullName>
    </submittedName>
</protein>
<keyword evidence="1" id="KW-1133">Transmembrane helix</keyword>
<feature type="transmembrane region" description="Helical" evidence="1">
    <location>
        <begin position="211"/>
        <end position="234"/>
    </location>
</feature>
<keyword evidence="1" id="KW-0812">Transmembrane</keyword>
<reference evidence="3 4" key="1">
    <citation type="submission" date="2018-11" db="EMBL/GenBank/DDBJ databases">
        <title>Bradyrhizobium sp. nov., isolated from effective nodules of peanut in China.</title>
        <authorList>
            <person name="Li Y."/>
        </authorList>
    </citation>
    <scope>NUCLEOTIDE SEQUENCE [LARGE SCALE GENOMIC DNA]</scope>
    <source>
        <strain evidence="3 4">CCBAU 51770</strain>
    </source>
</reference>
<feature type="chain" id="PRO_5020183923" evidence="2">
    <location>
        <begin position="23"/>
        <end position="363"/>
    </location>
</feature>
<dbReference type="Pfam" id="PF13795">
    <property type="entry name" value="HupE_UreJ_2"/>
    <property type="match status" value="1"/>
</dbReference>
<feature type="transmembrane region" description="Helical" evidence="1">
    <location>
        <begin position="180"/>
        <end position="204"/>
    </location>
</feature>
<name>A0A4Q0QGE1_9BRAD</name>
<dbReference type="AlphaFoldDB" id="A0A4Q0QGE1"/>
<feature type="transmembrane region" description="Helical" evidence="1">
    <location>
        <begin position="240"/>
        <end position="258"/>
    </location>
</feature>
<evidence type="ECO:0000256" key="2">
    <source>
        <dbReference type="SAM" id="SignalP"/>
    </source>
</evidence>
<evidence type="ECO:0000313" key="4">
    <source>
        <dbReference type="Proteomes" id="UP000290174"/>
    </source>
</evidence>
<evidence type="ECO:0000256" key="1">
    <source>
        <dbReference type="SAM" id="Phobius"/>
    </source>
</evidence>
<gene>
    <name evidence="3" type="ORF">EAS61_25250</name>
</gene>